<accession>A0A2J6WN67</accession>
<feature type="domain" description="Guanylate cyclase" evidence="8">
    <location>
        <begin position="440"/>
        <end position="572"/>
    </location>
</feature>
<evidence type="ECO:0000256" key="2">
    <source>
        <dbReference type="ARBA" id="ARBA00005381"/>
    </source>
</evidence>
<dbReference type="Gene3D" id="3.30.70.1230">
    <property type="entry name" value="Nucleotide cyclase"/>
    <property type="match status" value="1"/>
</dbReference>
<evidence type="ECO:0000256" key="6">
    <source>
        <dbReference type="ARBA" id="ARBA00023136"/>
    </source>
</evidence>
<dbReference type="SMART" id="SM00044">
    <property type="entry name" value="CYCc"/>
    <property type="match status" value="1"/>
</dbReference>
<dbReference type="SUPFAM" id="SSF55073">
    <property type="entry name" value="Nucleotide cyclase"/>
    <property type="match status" value="1"/>
</dbReference>
<name>A0A2J6WN67_9BACT</name>
<keyword evidence="4 7" id="KW-0812">Transmembrane</keyword>
<proteinExistence type="inferred from homology"/>
<gene>
    <name evidence="9" type="ORF">C0186_02885</name>
</gene>
<keyword evidence="6 7" id="KW-0472">Membrane</keyword>
<dbReference type="Pfam" id="PF00211">
    <property type="entry name" value="Guanylate_cyc"/>
    <property type="match status" value="1"/>
</dbReference>
<dbReference type="GO" id="GO:0035556">
    <property type="term" value="P:intracellular signal transduction"/>
    <property type="evidence" value="ECO:0007669"/>
    <property type="project" value="InterPro"/>
</dbReference>
<dbReference type="PANTHER" id="PTHR43081">
    <property type="entry name" value="ADENYLATE CYCLASE, TERMINAL-DIFFERENTIATION SPECIFIC-RELATED"/>
    <property type="match status" value="1"/>
</dbReference>
<evidence type="ECO:0000256" key="4">
    <source>
        <dbReference type="ARBA" id="ARBA00022692"/>
    </source>
</evidence>
<dbReference type="AlphaFoldDB" id="A0A2J6WN67"/>
<evidence type="ECO:0000313" key="10">
    <source>
        <dbReference type="Proteomes" id="UP000242288"/>
    </source>
</evidence>
<dbReference type="FunFam" id="3.30.70.1230:FF:000016">
    <property type="entry name" value="Adenylate/guanylate cyclase domain-containing protein"/>
    <property type="match status" value="1"/>
</dbReference>
<keyword evidence="5 7" id="KW-1133">Transmembrane helix</keyword>
<feature type="transmembrane region" description="Helical" evidence="7">
    <location>
        <begin position="350"/>
        <end position="372"/>
    </location>
</feature>
<dbReference type="Pfam" id="PF05226">
    <property type="entry name" value="CHASE2"/>
    <property type="match status" value="1"/>
</dbReference>
<sequence length="696" mass="79552">MMNRKNLLKNVVILSIVSFLFSSLIFLSEILKPFEFKVYDAFSKYLNPPKKSDSICLIYVDQLSIDELSKQKITWPWPRQIYAPVIEYLSEADAVFIDILFTENSSYGVEDDKILAQAVEKAGNVYLPIVLSKEKRNFDEKYAKKIAYQDLIPVKYEYNSVIFPIEEFKKFAKGLGNVSILPDEDGIYRQMPLFFKVKDYVIPSFVMSYFIQKNSISVKNKEISIDNMVIPLNDGNLLLKYSSDKNPFHVFSFVELLNASTSENQNSNIKKDFFKGKTVFIGLTAAGLFDLKPTPLSSKTPGVFIHATAFENLVNKDFIKIVPRFLIFVLIFFISVIITYAFLKQHSMKINLVVFLCVAAFLFSLSLILFRFSLYLQLLPSFVCLLCSSIMTLLYSYATEGREKSFIKRTFTQYMDKKIVNYLLEHPETIIPGGNKKTVTVFFADIAGFTSISERLSPEDTAMMLHKVLNSLTLVVIKNGGVVDKYIGDCIMAFWGAPLKTDLDEINACRAALECIESLRELNKEFSEKGFPSINIRIGIHTGDAIVGNIGSDRLFNYTVIGDTVNIASRLEGVNKFFKTNIVISEETYLKTSDNFLVRQLGVITVKGRAKPINIFEILGEKTKSDSEKILFIEKYNAGYLLFTQQRWAEAKEIFLSLVKDFPEDFPSRFYLKKIEEVVDSQQLTKDWFIIKIEEK</sequence>
<dbReference type="GO" id="GO:0030313">
    <property type="term" value="C:cell envelope"/>
    <property type="evidence" value="ECO:0007669"/>
    <property type="project" value="UniProtKB-SubCell"/>
</dbReference>
<dbReference type="SMART" id="SM01080">
    <property type="entry name" value="CHASE2"/>
    <property type="match status" value="1"/>
</dbReference>
<dbReference type="EMBL" id="PNIO01000022">
    <property type="protein sequence ID" value="PMP71801.1"/>
    <property type="molecule type" value="Genomic_DNA"/>
</dbReference>
<dbReference type="CDD" id="cd07302">
    <property type="entry name" value="CHD"/>
    <property type="match status" value="1"/>
</dbReference>
<feature type="transmembrane region" description="Helical" evidence="7">
    <location>
        <begin position="378"/>
        <end position="398"/>
    </location>
</feature>
<evidence type="ECO:0000256" key="7">
    <source>
        <dbReference type="SAM" id="Phobius"/>
    </source>
</evidence>
<evidence type="ECO:0000256" key="3">
    <source>
        <dbReference type="ARBA" id="ARBA00022475"/>
    </source>
</evidence>
<dbReference type="InterPro" id="IPR001054">
    <property type="entry name" value="A/G_cyclase"/>
</dbReference>
<evidence type="ECO:0000256" key="5">
    <source>
        <dbReference type="ARBA" id="ARBA00022989"/>
    </source>
</evidence>
<dbReference type="InterPro" id="IPR007890">
    <property type="entry name" value="CHASE2"/>
</dbReference>
<protein>
    <submittedName>
        <fullName evidence="9">Adenylate/guanylate cyclase domain-containing protein</fullName>
    </submittedName>
</protein>
<dbReference type="Proteomes" id="UP000242288">
    <property type="component" value="Unassembled WGS sequence"/>
</dbReference>
<comment type="subcellular location">
    <subcellularLocation>
        <location evidence="1">Cell envelope</location>
    </subcellularLocation>
</comment>
<dbReference type="GO" id="GO:0004016">
    <property type="term" value="F:adenylate cyclase activity"/>
    <property type="evidence" value="ECO:0007669"/>
    <property type="project" value="UniProtKB-ARBA"/>
</dbReference>
<dbReference type="PROSITE" id="PS50125">
    <property type="entry name" value="GUANYLATE_CYCLASE_2"/>
    <property type="match status" value="1"/>
</dbReference>
<dbReference type="GO" id="GO:0006171">
    <property type="term" value="P:cAMP biosynthetic process"/>
    <property type="evidence" value="ECO:0007669"/>
    <property type="project" value="TreeGrafter"/>
</dbReference>
<evidence type="ECO:0000256" key="1">
    <source>
        <dbReference type="ARBA" id="ARBA00004196"/>
    </source>
</evidence>
<evidence type="ECO:0000313" key="9">
    <source>
        <dbReference type="EMBL" id="PMP71801.1"/>
    </source>
</evidence>
<evidence type="ECO:0000259" key="8">
    <source>
        <dbReference type="PROSITE" id="PS50125"/>
    </source>
</evidence>
<feature type="transmembrane region" description="Helical" evidence="7">
    <location>
        <begin position="325"/>
        <end position="343"/>
    </location>
</feature>
<dbReference type="InterPro" id="IPR050697">
    <property type="entry name" value="Adenylyl/Guanylyl_Cyclase_3/4"/>
</dbReference>
<comment type="caution">
    <text evidence="9">The sequence shown here is derived from an EMBL/GenBank/DDBJ whole genome shotgun (WGS) entry which is preliminary data.</text>
</comment>
<organism evidence="9 10">
    <name type="scientific">Thermodesulfovibrio aggregans</name>
    <dbReference type="NCBI Taxonomy" id="86166"/>
    <lineage>
        <taxon>Bacteria</taxon>
        <taxon>Pseudomonadati</taxon>
        <taxon>Nitrospirota</taxon>
        <taxon>Thermodesulfovibrionia</taxon>
        <taxon>Thermodesulfovibrionales</taxon>
        <taxon>Thermodesulfovibrionaceae</taxon>
        <taxon>Thermodesulfovibrio</taxon>
    </lineage>
</organism>
<dbReference type="InterPro" id="IPR029787">
    <property type="entry name" value="Nucleotide_cyclase"/>
</dbReference>
<comment type="similarity">
    <text evidence="2">Belongs to the adenylyl cyclase class-3 family.</text>
</comment>
<reference evidence="9 10" key="1">
    <citation type="submission" date="2018-01" db="EMBL/GenBank/DDBJ databases">
        <title>Metagenomic assembled genomes from two thermal pools in the Uzon Caldera, Kamchatka, Russia.</title>
        <authorList>
            <person name="Wilkins L."/>
            <person name="Ettinger C."/>
        </authorList>
    </citation>
    <scope>NUCLEOTIDE SEQUENCE [LARGE SCALE GENOMIC DNA]</scope>
    <source>
        <strain evidence="9">ZAV-04</strain>
    </source>
</reference>
<keyword evidence="3" id="KW-1003">Cell membrane</keyword>
<dbReference type="PANTHER" id="PTHR43081:SF1">
    <property type="entry name" value="ADENYLATE CYCLASE, TERMINAL-DIFFERENTIATION SPECIFIC"/>
    <property type="match status" value="1"/>
</dbReference>